<dbReference type="Proteomes" id="UP001458880">
    <property type="component" value="Unassembled WGS sequence"/>
</dbReference>
<dbReference type="EMBL" id="JASPKY010000137">
    <property type="protein sequence ID" value="KAK9731164.1"/>
    <property type="molecule type" value="Genomic_DNA"/>
</dbReference>
<evidence type="ECO:0000313" key="1">
    <source>
        <dbReference type="EMBL" id="KAK9731164.1"/>
    </source>
</evidence>
<comment type="caution">
    <text evidence="1">The sequence shown here is derived from an EMBL/GenBank/DDBJ whole genome shotgun (WGS) entry which is preliminary data.</text>
</comment>
<keyword evidence="2" id="KW-1185">Reference proteome</keyword>
<evidence type="ECO:0000313" key="2">
    <source>
        <dbReference type="Proteomes" id="UP001458880"/>
    </source>
</evidence>
<gene>
    <name evidence="1" type="ORF">QE152_g13883</name>
</gene>
<reference evidence="1 2" key="1">
    <citation type="journal article" date="2024" name="BMC Genomics">
        <title>De novo assembly and annotation of Popillia japonica's genome with initial clues to its potential as an invasive pest.</title>
        <authorList>
            <person name="Cucini C."/>
            <person name="Boschi S."/>
            <person name="Funari R."/>
            <person name="Cardaioli E."/>
            <person name="Iannotti N."/>
            <person name="Marturano G."/>
            <person name="Paoli F."/>
            <person name="Bruttini M."/>
            <person name="Carapelli A."/>
            <person name="Frati F."/>
            <person name="Nardi F."/>
        </authorList>
    </citation>
    <scope>NUCLEOTIDE SEQUENCE [LARGE SCALE GENOMIC DNA]</scope>
    <source>
        <strain evidence="1">DMR45628</strain>
    </source>
</reference>
<protein>
    <submittedName>
        <fullName evidence="1">Uncharacterized protein</fullName>
    </submittedName>
</protein>
<proteinExistence type="predicted"/>
<dbReference type="AlphaFoldDB" id="A0AAW1LAZ1"/>
<accession>A0AAW1LAZ1</accession>
<sequence length="128" mass="14745">MKEAPQTTTTRTAKSRKVWLEKKDTIPYFPNFPLYLIIKTKLTKRCYAKIRLGGRQSHAHIYPSYHNTEMAIGECYPDRTFTVISESTVQVKLQALLNHTVTRRQNPVPSSVGFEDPSTYSIVTKILR</sequence>
<name>A0AAW1LAZ1_POPJA</name>
<organism evidence="1 2">
    <name type="scientific">Popillia japonica</name>
    <name type="common">Japanese beetle</name>
    <dbReference type="NCBI Taxonomy" id="7064"/>
    <lineage>
        <taxon>Eukaryota</taxon>
        <taxon>Metazoa</taxon>
        <taxon>Ecdysozoa</taxon>
        <taxon>Arthropoda</taxon>
        <taxon>Hexapoda</taxon>
        <taxon>Insecta</taxon>
        <taxon>Pterygota</taxon>
        <taxon>Neoptera</taxon>
        <taxon>Endopterygota</taxon>
        <taxon>Coleoptera</taxon>
        <taxon>Polyphaga</taxon>
        <taxon>Scarabaeiformia</taxon>
        <taxon>Scarabaeidae</taxon>
        <taxon>Rutelinae</taxon>
        <taxon>Popillia</taxon>
    </lineage>
</organism>